<protein>
    <submittedName>
        <fullName evidence="5">TRAP transporter substrate-binding protein DctP</fullName>
    </submittedName>
</protein>
<dbReference type="PIRSF" id="PIRSF039026">
    <property type="entry name" value="SiaP"/>
    <property type="match status" value="1"/>
</dbReference>
<evidence type="ECO:0000256" key="2">
    <source>
        <dbReference type="PIRSR" id="PIRSR039026-1"/>
    </source>
</evidence>
<accession>A0A7C4RSX4</accession>
<dbReference type="Gene3D" id="3.40.190.170">
    <property type="entry name" value="Bacterial extracellular solute-binding protein, family 7"/>
    <property type="match status" value="1"/>
</dbReference>
<dbReference type="Pfam" id="PF03480">
    <property type="entry name" value="DctP"/>
    <property type="match status" value="1"/>
</dbReference>
<dbReference type="EMBL" id="DSUH01000248">
    <property type="protein sequence ID" value="HGU33342.1"/>
    <property type="molecule type" value="Genomic_DNA"/>
</dbReference>
<dbReference type="GO" id="GO:0031317">
    <property type="term" value="C:tripartite ATP-independent periplasmic transporter complex"/>
    <property type="evidence" value="ECO:0007669"/>
    <property type="project" value="InterPro"/>
</dbReference>
<dbReference type="GO" id="GO:0046872">
    <property type="term" value="F:metal ion binding"/>
    <property type="evidence" value="ECO:0007669"/>
    <property type="project" value="UniProtKB-KW"/>
</dbReference>
<feature type="chain" id="PRO_5028158940" evidence="4">
    <location>
        <begin position="25"/>
        <end position="394"/>
    </location>
</feature>
<organism evidence="5">
    <name type="scientific">Desulfatirhabdium butyrativorans</name>
    <dbReference type="NCBI Taxonomy" id="340467"/>
    <lineage>
        <taxon>Bacteria</taxon>
        <taxon>Pseudomonadati</taxon>
        <taxon>Thermodesulfobacteriota</taxon>
        <taxon>Desulfobacteria</taxon>
        <taxon>Desulfobacterales</taxon>
        <taxon>Desulfatirhabdiaceae</taxon>
        <taxon>Desulfatirhabdium</taxon>
    </lineage>
</organism>
<dbReference type="AlphaFoldDB" id="A0A7C4RSX4"/>
<dbReference type="InterPro" id="IPR038404">
    <property type="entry name" value="TRAP_DctP_sf"/>
</dbReference>
<keyword evidence="3" id="KW-0479">Metal-binding</keyword>
<dbReference type="PANTHER" id="PTHR33376">
    <property type="match status" value="1"/>
</dbReference>
<feature type="binding site" evidence="3">
    <location>
        <position position="269"/>
    </location>
    <ligand>
        <name>substrate</name>
    </ligand>
</feature>
<gene>
    <name evidence="5" type="ORF">ENS29_10865</name>
</gene>
<reference evidence="5" key="1">
    <citation type="journal article" date="2020" name="mSystems">
        <title>Genome- and Community-Level Interaction Insights into Carbon Utilization and Element Cycling Functions of Hydrothermarchaeota in Hydrothermal Sediment.</title>
        <authorList>
            <person name="Zhou Z."/>
            <person name="Liu Y."/>
            <person name="Xu W."/>
            <person name="Pan J."/>
            <person name="Luo Z.H."/>
            <person name="Li M."/>
        </authorList>
    </citation>
    <scope>NUCLEOTIDE SEQUENCE [LARGE SCALE GENOMIC DNA]</scope>
    <source>
        <strain evidence="5">SpSt-477</strain>
    </source>
</reference>
<feature type="binding site" evidence="2">
    <location>
        <position position="206"/>
    </location>
    <ligand>
        <name>substrate</name>
    </ligand>
</feature>
<dbReference type="InterPro" id="IPR026289">
    <property type="entry name" value="SBP_TakP-like"/>
</dbReference>
<name>A0A7C4RSX4_9BACT</name>
<evidence type="ECO:0000256" key="3">
    <source>
        <dbReference type="PIRSR" id="PIRSR039026-2"/>
    </source>
</evidence>
<feature type="signal peptide" evidence="4">
    <location>
        <begin position="1"/>
        <end position="24"/>
    </location>
</feature>
<dbReference type="PANTHER" id="PTHR33376:SF5">
    <property type="entry name" value="EXTRACYTOPLASMIC SOLUTE RECEPTOR PROTEIN"/>
    <property type="match status" value="1"/>
</dbReference>
<sequence length="394" mass="44515">MKKVGLAVWIGMLAVAFLTVNAIAQNPPAAPGAAQPKKIEKFGEDKRAKEWANKKWETSTKKYTLRMSDPWGGILFHDIAQHFCDSVKAASGGRLEIKLFPTGAIVPAMEIFEATSKGTLDVFHSWPGYWKGKNEAFVAFASVPYGLDFEGYNIWYYERGGKEMFDELYGRYNMVPFFCGNVGQELGLHSNKRATKIEDFKGMKVRTVGWYMDILTQLGVSVTPLPGPEIYLALERGVIDGCEFSTPAANVPQGYHEITKYVIEPGVHQPSCQFDVVFNKNKWNELPDDLKAIVEICAKETQLWANAWQENLNIEALKIIGAKSEFVKMDDATIVEFAKVSFKYLEDLKAKNPDVKKVLDSQEEYKKAFAPWREMRKGLAPWPQEDFLKGKLLQ</sequence>
<dbReference type="Gene3D" id="3.40.190.10">
    <property type="entry name" value="Periplasmic binding protein-like II"/>
    <property type="match status" value="1"/>
</dbReference>
<dbReference type="GO" id="GO:0055085">
    <property type="term" value="P:transmembrane transport"/>
    <property type="evidence" value="ECO:0007669"/>
    <property type="project" value="InterPro"/>
</dbReference>
<feature type="binding site" evidence="3">
    <location>
        <position position="243"/>
    </location>
    <ligand>
        <name>substrate</name>
    </ligand>
</feature>
<evidence type="ECO:0000256" key="4">
    <source>
        <dbReference type="SAM" id="SignalP"/>
    </source>
</evidence>
<feature type="binding site" evidence="2">
    <location>
        <position position="185"/>
    </location>
    <ligand>
        <name>substrate</name>
    </ligand>
</feature>
<feature type="binding site" evidence="3">
    <location>
        <position position="244"/>
    </location>
    <ligand>
        <name>Na(+)</name>
        <dbReference type="ChEBI" id="CHEBI:29101"/>
    </ligand>
</feature>
<dbReference type="InterPro" id="IPR018389">
    <property type="entry name" value="DctP_fam"/>
</dbReference>
<comment type="caution">
    <text evidence="5">The sequence shown here is derived from an EMBL/GenBank/DDBJ whole genome shotgun (WGS) entry which is preliminary data.</text>
</comment>
<evidence type="ECO:0000313" key="5">
    <source>
        <dbReference type="EMBL" id="HGU33342.1"/>
    </source>
</evidence>
<evidence type="ECO:0000256" key="1">
    <source>
        <dbReference type="ARBA" id="ARBA00022729"/>
    </source>
</evidence>
<keyword evidence="1 4" id="KW-0732">Signal</keyword>
<dbReference type="NCBIfam" id="NF037995">
    <property type="entry name" value="TRAP_S1"/>
    <property type="match status" value="1"/>
</dbReference>
<proteinExistence type="predicted"/>